<evidence type="ECO:0000313" key="4">
    <source>
        <dbReference type="Proteomes" id="UP000596929"/>
    </source>
</evidence>
<dbReference type="RefSeq" id="WP_186860173.1">
    <property type="nucleotide sequence ID" value="NZ_JACOOO010000024.1"/>
</dbReference>
<organism evidence="3 4">
    <name type="scientific">Clostridium hominis</name>
    <dbReference type="NCBI Taxonomy" id="2763036"/>
    <lineage>
        <taxon>Bacteria</taxon>
        <taxon>Bacillati</taxon>
        <taxon>Bacillota</taxon>
        <taxon>Clostridia</taxon>
        <taxon>Eubacteriales</taxon>
        <taxon>Clostridiaceae</taxon>
        <taxon>Clostridium</taxon>
    </lineage>
</organism>
<dbReference type="Pfam" id="PF22822">
    <property type="entry name" value="MrpR_N_CB"/>
    <property type="match status" value="1"/>
</dbReference>
<sequence length="386" mass="44810">MSKNSRQKFLFGRVYTIVDNVYDKIDDDCITEIEMNKILKSKSKFEINKNDFLNDFYKNSSTKQVEYYLYNSSIFYVEKIKGIDLSEFTTDEIKDIIEAVPTSSKGQQNRVFKFINQYCKWRVDKGFITLNPCDNIDRNDFTTNVKALKTKVIGLDKFWSMINLMMAKGCHIQLVLPLVLSRYGIYGKHAYDLLNLRYGQISIKEKTVTLYYEDGAVKTILLVDDRFIDIIEKSKHENIVDSSYKGIYLDTGYVIRRSSLAGEYAGNIETVPGLVRRVNLAYDYVKGYPKIKFNNLVKSRKLDFIFNIRNSRKINTEDVLNVIRIFDPKASVGSYHSLVADIEYLTNDKVLYKYEKGAKLIDNNASMFVENIIEDLDFKGYKLAII</sequence>
<dbReference type="Gene3D" id="1.10.150.130">
    <property type="match status" value="1"/>
</dbReference>
<gene>
    <name evidence="3" type="ORF">H8S20_11300</name>
</gene>
<proteinExistence type="predicted"/>
<dbReference type="InterPro" id="IPR010998">
    <property type="entry name" value="Integrase_recombinase_N"/>
</dbReference>
<keyword evidence="1" id="KW-0238">DNA-binding</keyword>
<dbReference type="SUPFAM" id="SSF56349">
    <property type="entry name" value="DNA breaking-rejoining enzymes"/>
    <property type="match status" value="1"/>
</dbReference>
<feature type="domain" description="MrpR N-terminal core-binding" evidence="2">
    <location>
        <begin position="48"/>
        <end position="123"/>
    </location>
</feature>
<evidence type="ECO:0000313" key="3">
    <source>
        <dbReference type="EMBL" id="MBC5629475.1"/>
    </source>
</evidence>
<protein>
    <recommendedName>
        <fullName evidence="2">MrpR N-terminal core-binding domain-containing protein</fullName>
    </recommendedName>
</protein>
<name>A0ABR7DDK2_9CLOT</name>
<comment type="caution">
    <text evidence="3">The sequence shown here is derived from an EMBL/GenBank/DDBJ whole genome shotgun (WGS) entry which is preliminary data.</text>
</comment>
<dbReference type="InterPro" id="IPR011010">
    <property type="entry name" value="DNA_brk_join_enz"/>
</dbReference>
<evidence type="ECO:0000259" key="2">
    <source>
        <dbReference type="Pfam" id="PF22822"/>
    </source>
</evidence>
<evidence type="ECO:0000256" key="1">
    <source>
        <dbReference type="ARBA" id="ARBA00023125"/>
    </source>
</evidence>
<accession>A0ABR7DDK2</accession>
<dbReference type="InterPro" id="IPR055009">
    <property type="entry name" value="MrpR_N_CB"/>
</dbReference>
<reference evidence="3 4" key="1">
    <citation type="submission" date="2020-08" db="EMBL/GenBank/DDBJ databases">
        <title>Genome public.</title>
        <authorList>
            <person name="Liu C."/>
            <person name="Sun Q."/>
        </authorList>
    </citation>
    <scope>NUCLEOTIDE SEQUENCE [LARGE SCALE GENOMIC DNA]</scope>
    <source>
        <strain evidence="3 4">NSJ-6</strain>
    </source>
</reference>
<keyword evidence="4" id="KW-1185">Reference proteome</keyword>
<dbReference type="EMBL" id="JACOOO010000024">
    <property type="protein sequence ID" value="MBC5629475.1"/>
    <property type="molecule type" value="Genomic_DNA"/>
</dbReference>
<dbReference type="Proteomes" id="UP000596929">
    <property type="component" value="Unassembled WGS sequence"/>
</dbReference>